<accession>A0ABU3NLC4</accession>
<feature type="domain" description="Major facilitator superfamily (MFS) profile" evidence="7">
    <location>
        <begin position="194"/>
        <end position="376"/>
    </location>
</feature>
<feature type="transmembrane region" description="Helical" evidence="6">
    <location>
        <begin position="289"/>
        <end position="309"/>
    </location>
</feature>
<feature type="transmembrane region" description="Helical" evidence="6">
    <location>
        <begin position="88"/>
        <end position="105"/>
    </location>
</feature>
<dbReference type="RefSeq" id="WP_315624260.1">
    <property type="nucleotide sequence ID" value="NZ_JAUHMF010000001.1"/>
</dbReference>
<feature type="transmembrane region" description="Helical" evidence="6">
    <location>
        <begin position="37"/>
        <end position="57"/>
    </location>
</feature>
<dbReference type="PANTHER" id="PTHR16172">
    <property type="entry name" value="MAJOR FACILITATOR SUPERFAMILY DOMAIN-CONTAINING PROTEIN 6-LIKE"/>
    <property type="match status" value="1"/>
</dbReference>
<dbReference type="InterPro" id="IPR036259">
    <property type="entry name" value="MFS_trans_sf"/>
</dbReference>
<dbReference type="Gene3D" id="1.20.1250.20">
    <property type="entry name" value="MFS general substrate transporter like domains"/>
    <property type="match status" value="2"/>
</dbReference>
<comment type="caution">
    <text evidence="8">The sequence shown here is derived from an EMBL/GenBank/DDBJ whole genome shotgun (WGS) entry which is preliminary data.</text>
</comment>
<dbReference type="InterPro" id="IPR051717">
    <property type="entry name" value="MFS_MFSD6"/>
</dbReference>
<feature type="transmembrane region" description="Helical" evidence="6">
    <location>
        <begin position="259"/>
        <end position="277"/>
    </location>
</feature>
<feature type="transmembrane region" description="Helical" evidence="6">
    <location>
        <begin position="126"/>
        <end position="142"/>
    </location>
</feature>
<comment type="subcellular location">
    <subcellularLocation>
        <location evidence="1">Cell membrane</location>
        <topology evidence="1">Multi-pass membrane protein</topology>
    </subcellularLocation>
</comment>
<feature type="transmembrane region" description="Helical" evidence="6">
    <location>
        <begin position="66"/>
        <end position="82"/>
    </location>
</feature>
<keyword evidence="3 6" id="KW-0812">Transmembrane</keyword>
<keyword evidence="4 6" id="KW-1133">Transmembrane helix</keyword>
<feature type="transmembrane region" description="Helical" evidence="6">
    <location>
        <begin position="148"/>
        <end position="169"/>
    </location>
</feature>
<evidence type="ECO:0000256" key="4">
    <source>
        <dbReference type="ARBA" id="ARBA00022989"/>
    </source>
</evidence>
<evidence type="ECO:0000256" key="1">
    <source>
        <dbReference type="ARBA" id="ARBA00004651"/>
    </source>
</evidence>
<dbReference type="InterPro" id="IPR024989">
    <property type="entry name" value="MFS_assoc_dom"/>
</dbReference>
<feature type="transmembrane region" description="Helical" evidence="6">
    <location>
        <begin position="349"/>
        <end position="368"/>
    </location>
</feature>
<evidence type="ECO:0000256" key="2">
    <source>
        <dbReference type="ARBA" id="ARBA00005241"/>
    </source>
</evidence>
<dbReference type="SUPFAM" id="SSF103473">
    <property type="entry name" value="MFS general substrate transporter"/>
    <property type="match status" value="1"/>
</dbReference>
<organism evidence="8 9">
    <name type="scientific">Thermanaerothrix solaris</name>
    <dbReference type="NCBI Taxonomy" id="3058434"/>
    <lineage>
        <taxon>Bacteria</taxon>
        <taxon>Bacillati</taxon>
        <taxon>Chloroflexota</taxon>
        <taxon>Anaerolineae</taxon>
        <taxon>Anaerolineales</taxon>
        <taxon>Anaerolineaceae</taxon>
        <taxon>Thermanaerothrix</taxon>
    </lineage>
</organism>
<evidence type="ECO:0000256" key="5">
    <source>
        <dbReference type="ARBA" id="ARBA00023136"/>
    </source>
</evidence>
<dbReference type="Proteomes" id="UP001254165">
    <property type="component" value="Unassembled WGS sequence"/>
</dbReference>
<feature type="transmembrane region" description="Helical" evidence="6">
    <location>
        <begin position="232"/>
        <end position="252"/>
    </location>
</feature>
<reference evidence="8 9" key="1">
    <citation type="submission" date="2023-07" db="EMBL/GenBank/DDBJ databases">
        <title>Novel species of Thermanaerothrix with wide hydrolytic capabilities.</title>
        <authorList>
            <person name="Zayulina K.S."/>
            <person name="Podosokorskaya O.A."/>
            <person name="Elcheninov A.G."/>
        </authorList>
    </citation>
    <scope>NUCLEOTIDE SEQUENCE [LARGE SCALE GENOMIC DNA]</scope>
    <source>
        <strain evidence="8 9">4228-RoL</strain>
    </source>
</reference>
<feature type="transmembrane region" description="Helical" evidence="6">
    <location>
        <begin position="321"/>
        <end position="343"/>
    </location>
</feature>
<dbReference type="PANTHER" id="PTHR16172:SF41">
    <property type="entry name" value="MAJOR FACILITATOR SUPERFAMILY DOMAIN-CONTAINING PROTEIN 6-LIKE"/>
    <property type="match status" value="1"/>
</dbReference>
<dbReference type="InterPro" id="IPR026032">
    <property type="entry name" value="HcaT-like"/>
</dbReference>
<evidence type="ECO:0000256" key="6">
    <source>
        <dbReference type="SAM" id="Phobius"/>
    </source>
</evidence>
<dbReference type="CDD" id="cd17335">
    <property type="entry name" value="MFS_MFSD6"/>
    <property type="match status" value="1"/>
</dbReference>
<keyword evidence="9" id="KW-1185">Reference proteome</keyword>
<evidence type="ECO:0000259" key="7">
    <source>
        <dbReference type="PROSITE" id="PS50850"/>
    </source>
</evidence>
<feature type="transmembrane region" description="Helical" evidence="6">
    <location>
        <begin position="7"/>
        <end position="25"/>
    </location>
</feature>
<name>A0ABU3NLC4_9CHLR</name>
<gene>
    <name evidence="8" type="ORF">QYE77_04905</name>
</gene>
<dbReference type="InterPro" id="IPR020846">
    <property type="entry name" value="MFS_dom"/>
</dbReference>
<evidence type="ECO:0000313" key="8">
    <source>
        <dbReference type="EMBL" id="MDT8897597.1"/>
    </source>
</evidence>
<dbReference type="Pfam" id="PF12832">
    <property type="entry name" value="MFS_1_like"/>
    <property type="match status" value="1"/>
</dbReference>
<proteinExistence type="inferred from homology"/>
<dbReference type="EMBL" id="JAUHMF010000001">
    <property type="protein sequence ID" value="MDT8897597.1"/>
    <property type="molecule type" value="Genomic_DNA"/>
</dbReference>
<comment type="similarity">
    <text evidence="2">Belongs to the major facilitator superfamily. MFSD6 family.</text>
</comment>
<sequence>MYWSALYFIYYAAMAALSPYLPVYYRQLGLGGEQIGILTATIPLINLLSGPLWGWLADSYQQQKRVLVLSMLTVGVLGALLILPRSFIGLVVILVPLALFLSPLVPIMDSSVLQALGERREHYGRIRLWGAVGWGVCAPLAGRLAEQVGLQGLFVLFGVMMGVSSLLATRLSVRSTLVRPAGLEALSRFWADPRWRAFLFTAFTGGVLISVISNFLFLFLQDLGASQTLLGLNLTVATVSEVSILFVSSALLKRWHPQRLLMVGLILFSLRSLLYSFMTQPWMAMPIQLMHGVTYALMWVAGVSYAGVLAPPGLNATAQGLFSSAIMGVGMVVGSLVGGFLLARVGAIWMFRLVSGLGLLGAFILWRVRNHYDQDL</sequence>
<evidence type="ECO:0000313" key="9">
    <source>
        <dbReference type="Proteomes" id="UP001254165"/>
    </source>
</evidence>
<keyword evidence="5 6" id="KW-0472">Membrane</keyword>
<dbReference type="PROSITE" id="PS50850">
    <property type="entry name" value="MFS"/>
    <property type="match status" value="1"/>
</dbReference>
<dbReference type="PIRSF" id="PIRSF004925">
    <property type="entry name" value="HcaT"/>
    <property type="match status" value="1"/>
</dbReference>
<feature type="transmembrane region" description="Helical" evidence="6">
    <location>
        <begin position="197"/>
        <end position="220"/>
    </location>
</feature>
<evidence type="ECO:0000256" key="3">
    <source>
        <dbReference type="ARBA" id="ARBA00022692"/>
    </source>
</evidence>
<protein>
    <submittedName>
        <fullName evidence="8">Major facilitator superfamily domain-containing protein 6</fullName>
    </submittedName>
</protein>